<reference evidence="2" key="1">
    <citation type="journal article" date="2020" name="G3 (Bethesda)">
        <title>High-Quality Assemblies for Three Invasive Social Wasps from the &lt;i&gt;Vespula&lt;/i&gt; Genus.</title>
        <authorList>
            <person name="Harrop T.W.R."/>
            <person name="Guhlin J."/>
            <person name="McLaughlin G.M."/>
            <person name="Permina E."/>
            <person name="Stockwell P."/>
            <person name="Gilligan J."/>
            <person name="Le Lec M.F."/>
            <person name="Gruber M.A.M."/>
            <person name="Quinn O."/>
            <person name="Lovegrove M."/>
            <person name="Duncan E.J."/>
            <person name="Remnant E.J."/>
            <person name="Van Eeckhoven J."/>
            <person name="Graham B."/>
            <person name="Knapp R.A."/>
            <person name="Langford K.W."/>
            <person name="Kronenberg Z."/>
            <person name="Press M.O."/>
            <person name="Eacker S.M."/>
            <person name="Wilson-Rankin E.E."/>
            <person name="Purcell J."/>
            <person name="Lester P.J."/>
            <person name="Dearden P.K."/>
        </authorList>
    </citation>
    <scope>NUCLEOTIDE SEQUENCE</scope>
    <source>
        <strain evidence="2">Volc-1</strain>
    </source>
</reference>
<protein>
    <recommendedName>
        <fullName evidence="4">ATPase AAA-type core domain-containing protein</fullName>
    </recommendedName>
</protein>
<comment type="caution">
    <text evidence="2">The sequence shown here is derived from an EMBL/GenBank/DDBJ whole genome shotgun (WGS) entry which is preliminary data.</text>
</comment>
<accession>A0A834U9C3</accession>
<dbReference type="EMBL" id="JACSDY010000007">
    <property type="protein sequence ID" value="KAF7423365.1"/>
    <property type="molecule type" value="Genomic_DNA"/>
</dbReference>
<keyword evidence="3" id="KW-1185">Reference proteome</keyword>
<feature type="region of interest" description="Disordered" evidence="1">
    <location>
        <begin position="224"/>
        <end position="246"/>
    </location>
</feature>
<evidence type="ECO:0008006" key="4">
    <source>
        <dbReference type="Google" id="ProtNLM"/>
    </source>
</evidence>
<dbReference type="Proteomes" id="UP000600918">
    <property type="component" value="Unassembled WGS sequence"/>
</dbReference>
<gene>
    <name evidence="2" type="ORF">H0235_008648</name>
</gene>
<proteinExistence type="predicted"/>
<dbReference type="GO" id="GO:0000724">
    <property type="term" value="P:double-strand break repair via homologous recombination"/>
    <property type="evidence" value="ECO:0007669"/>
    <property type="project" value="TreeGrafter"/>
</dbReference>
<name>A0A834U9C3_VESPE</name>
<dbReference type="PANTHER" id="PTHR28653:SF1">
    <property type="entry name" value="ATPASE SWSAP1"/>
    <property type="match status" value="1"/>
</dbReference>
<sequence length="246" mass="27983">MSNKDIMFATKQNLKTTLLHGPAELSKTFLYEAAIYWAEEGRRVFYITPIPLQQIPSSCHESNPSTYFTYKLITFVYLSDYKSLVTQLAELHTFVSLPTIVLLDDIDHYIEDDAIKKPDYCEEKTKMRIARACSVIFDAINSCSRISNTIVHACIWSSSILRKTDMDTTIYFRNIWNVSEDEENKIISLKKIDRETHLPEELAAGKREVIGSVCRTVRRTSLEAGRHAGRHAGKQTGGQTGQDRPG</sequence>
<dbReference type="GO" id="GO:0097196">
    <property type="term" value="C:Shu complex"/>
    <property type="evidence" value="ECO:0007669"/>
    <property type="project" value="TreeGrafter"/>
</dbReference>
<organism evidence="2 3">
    <name type="scientific">Vespula pensylvanica</name>
    <name type="common">Western yellow jacket</name>
    <name type="synonym">Wasp</name>
    <dbReference type="NCBI Taxonomy" id="30213"/>
    <lineage>
        <taxon>Eukaryota</taxon>
        <taxon>Metazoa</taxon>
        <taxon>Ecdysozoa</taxon>
        <taxon>Arthropoda</taxon>
        <taxon>Hexapoda</taxon>
        <taxon>Insecta</taxon>
        <taxon>Pterygota</taxon>
        <taxon>Neoptera</taxon>
        <taxon>Endopterygota</taxon>
        <taxon>Hymenoptera</taxon>
        <taxon>Apocrita</taxon>
        <taxon>Aculeata</taxon>
        <taxon>Vespoidea</taxon>
        <taxon>Vespidae</taxon>
        <taxon>Vespinae</taxon>
        <taxon>Vespula</taxon>
    </lineage>
</organism>
<dbReference type="GO" id="GO:0003697">
    <property type="term" value="F:single-stranded DNA binding"/>
    <property type="evidence" value="ECO:0007669"/>
    <property type="project" value="TreeGrafter"/>
</dbReference>
<dbReference type="PANTHER" id="PTHR28653">
    <property type="match status" value="1"/>
</dbReference>
<evidence type="ECO:0000313" key="3">
    <source>
        <dbReference type="Proteomes" id="UP000600918"/>
    </source>
</evidence>
<evidence type="ECO:0000313" key="2">
    <source>
        <dbReference type="EMBL" id="KAF7423365.1"/>
    </source>
</evidence>
<dbReference type="AlphaFoldDB" id="A0A834U9C3"/>
<evidence type="ECO:0000256" key="1">
    <source>
        <dbReference type="SAM" id="MobiDB-lite"/>
    </source>
</evidence>